<name>A0AA39Q4A4_9AGAR</name>
<organism evidence="3 4">
    <name type="scientific">Armillaria luteobubalina</name>
    <dbReference type="NCBI Taxonomy" id="153913"/>
    <lineage>
        <taxon>Eukaryota</taxon>
        <taxon>Fungi</taxon>
        <taxon>Dikarya</taxon>
        <taxon>Basidiomycota</taxon>
        <taxon>Agaricomycotina</taxon>
        <taxon>Agaricomycetes</taxon>
        <taxon>Agaricomycetidae</taxon>
        <taxon>Agaricales</taxon>
        <taxon>Marasmiineae</taxon>
        <taxon>Physalacriaceae</taxon>
        <taxon>Armillaria</taxon>
    </lineage>
</organism>
<feature type="signal peptide" evidence="1">
    <location>
        <begin position="1"/>
        <end position="18"/>
    </location>
</feature>
<gene>
    <name evidence="3" type="ORF">EDD18DRAFT_1353611</name>
</gene>
<dbReference type="InterPro" id="IPR043708">
    <property type="entry name" value="DUF5648"/>
</dbReference>
<evidence type="ECO:0000313" key="3">
    <source>
        <dbReference type="EMBL" id="KAK0495992.1"/>
    </source>
</evidence>
<dbReference type="AlphaFoldDB" id="A0AA39Q4A4"/>
<feature type="domain" description="DUF5648" evidence="2">
    <location>
        <begin position="25"/>
        <end position="68"/>
    </location>
</feature>
<evidence type="ECO:0000313" key="4">
    <source>
        <dbReference type="Proteomes" id="UP001175228"/>
    </source>
</evidence>
<evidence type="ECO:0000256" key="1">
    <source>
        <dbReference type="SAM" id="SignalP"/>
    </source>
</evidence>
<feature type="chain" id="PRO_5041410649" description="DUF5648 domain-containing protein" evidence="1">
    <location>
        <begin position="19"/>
        <end position="161"/>
    </location>
</feature>
<evidence type="ECO:0000259" key="2">
    <source>
        <dbReference type="Pfam" id="PF18885"/>
    </source>
</evidence>
<keyword evidence="1" id="KW-0732">Signal</keyword>
<dbReference type="Proteomes" id="UP001175228">
    <property type="component" value="Unassembled WGS sequence"/>
</dbReference>
<reference evidence="3" key="1">
    <citation type="submission" date="2023-06" db="EMBL/GenBank/DDBJ databases">
        <authorList>
            <consortium name="Lawrence Berkeley National Laboratory"/>
            <person name="Ahrendt S."/>
            <person name="Sahu N."/>
            <person name="Indic B."/>
            <person name="Wong-Bajracharya J."/>
            <person name="Merenyi Z."/>
            <person name="Ke H.-M."/>
            <person name="Monk M."/>
            <person name="Kocsube S."/>
            <person name="Drula E."/>
            <person name="Lipzen A."/>
            <person name="Balint B."/>
            <person name="Henrissat B."/>
            <person name="Andreopoulos B."/>
            <person name="Martin F.M."/>
            <person name="Harder C.B."/>
            <person name="Rigling D."/>
            <person name="Ford K.L."/>
            <person name="Foster G.D."/>
            <person name="Pangilinan J."/>
            <person name="Papanicolaou A."/>
            <person name="Barry K."/>
            <person name="LaButti K."/>
            <person name="Viragh M."/>
            <person name="Koriabine M."/>
            <person name="Yan M."/>
            <person name="Riley R."/>
            <person name="Champramary S."/>
            <person name="Plett K.L."/>
            <person name="Tsai I.J."/>
            <person name="Slot J."/>
            <person name="Sipos G."/>
            <person name="Plett J."/>
            <person name="Nagy L.G."/>
            <person name="Grigoriev I.V."/>
        </authorList>
    </citation>
    <scope>NUCLEOTIDE SEQUENCE</scope>
    <source>
        <strain evidence="3">HWK02</strain>
    </source>
</reference>
<protein>
    <recommendedName>
        <fullName evidence="2">DUF5648 domain-containing protein</fullName>
    </recommendedName>
</protein>
<sequence length="161" mass="18025">MSCFAVLLSLGAISAVENATTCPKDTAVPLLRAYLREPYYDHFYTTNAAEMQRAVTTLHYKAEGQTGLVFGFQAPVLSHIPPHWLGYKDEGIVGYIYPKEMCCSVPLYRLYHDKPVRDHLYTEDSKEIDSAKRLGYTYEGIAGYILPVGSWYVGFVQLAAG</sequence>
<dbReference type="Pfam" id="PF18885">
    <property type="entry name" value="DUF5648"/>
    <property type="match status" value="2"/>
</dbReference>
<dbReference type="EMBL" id="JAUEPU010000016">
    <property type="protein sequence ID" value="KAK0495992.1"/>
    <property type="molecule type" value="Genomic_DNA"/>
</dbReference>
<comment type="caution">
    <text evidence="3">The sequence shown here is derived from an EMBL/GenBank/DDBJ whole genome shotgun (WGS) entry which is preliminary data.</text>
</comment>
<accession>A0AA39Q4A4</accession>
<keyword evidence="4" id="KW-1185">Reference proteome</keyword>
<proteinExistence type="predicted"/>
<feature type="domain" description="DUF5648" evidence="2">
    <location>
        <begin position="85"/>
        <end position="146"/>
    </location>
</feature>